<dbReference type="Proteomes" id="UP000450599">
    <property type="component" value="Unassembled WGS sequence"/>
</dbReference>
<dbReference type="Proteomes" id="UP000463337">
    <property type="component" value="Unassembled WGS sequence"/>
</dbReference>
<evidence type="ECO:0000313" key="25">
    <source>
        <dbReference type="Proteomes" id="UP000284660"/>
    </source>
</evidence>
<dbReference type="EMBL" id="WKNE01000004">
    <property type="protein sequence ID" value="MRZ54625.1"/>
    <property type="molecule type" value="Genomic_DNA"/>
</dbReference>
<name>A0A173TW45_PARDI</name>
<evidence type="ECO:0000313" key="33">
    <source>
        <dbReference type="Proteomes" id="UP000501982"/>
    </source>
</evidence>
<evidence type="ECO:0000313" key="12">
    <source>
        <dbReference type="EMBL" id="MRY85364.1"/>
    </source>
</evidence>
<dbReference type="RefSeq" id="WP_005861083.1">
    <property type="nucleotide sequence ID" value="NZ_AP019729.1"/>
</dbReference>
<dbReference type="EMBL" id="CZBM01000003">
    <property type="protein sequence ID" value="CUP95906.1"/>
    <property type="molecule type" value="Genomic_DNA"/>
</dbReference>
<reference evidence="27 28" key="5">
    <citation type="journal article" date="2019" name="Nat. Med.">
        <title>A library of human gut bacterial isolates paired with longitudinal multiomics data enables mechanistic microbiome research.</title>
        <authorList>
            <person name="Poyet M."/>
            <person name="Groussin M."/>
            <person name="Gibbons S.M."/>
            <person name="Avila-Pacheco J."/>
            <person name="Jiang X."/>
            <person name="Kearney S.M."/>
            <person name="Perrotta A.R."/>
            <person name="Berdy B."/>
            <person name="Zhao S."/>
            <person name="Lieberman T.D."/>
            <person name="Swanson P.K."/>
            <person name="Smith M."/>
            <person name="Roesemann S."/>
            <person name="Alexander J.E."/>
            <person name="Rich S.A."/>
            <person name="Livny J."/>
            <person name="Vlamakis H."/>
            <person name="Clish C."/>
            <person name="Bullock K."/>
            <person name="Deik A."/>
            <person name="Scott J."/>
            <person name="Pierce K.A."/>
            <person name="Xavier R.J."/>
            <person name="Alm E.J."/>
        </authorList>
    </citation>
    <scope>NUCLEOTIDE SEQUENCE [LARGE SCALE GENOMIC DNA]</scope>
    <source>
        <strain evidence="13 32">BIOML-A10</strain>
        <strain evidence="12 30">BIOML-A11</strain>
        <strain evidence="15 27">BIOML-A2</strain>
        <strain evidence="16 29">BIOML-A20</strain>
        <strain evidence="14 28">BIOML-A32</strain>
        <strain evidence="11 31">BIOML-A41</strain>
    </source>
</reference>
<evidence type="ECO:0000313" key="22">
    <source>
        <dbReference type="Proteomes" id="UP000095332"/>
    </source>
</evidence>
<evidence type="ECO:0000313" key="32">
    <source>
        <dbReference type="Proteomes" id="UP000471216"/>
    </source>
</evidence>
<evidence type="ECO:0000256" key="3">
    <source>
        <dbReference type="ARBA" id="ARBA00022989"/>
    </source>
</evidence>
<dbReference type="Proteomes" id="UP000095332">
    <property type="component" value="Unassembled WGS sequence"/>
</dbReference>
<evidence type="ECO:0000313" key="23">
    <source>
        <dbReference type="Proteomes" id="UP000095591"/>
    </source>
</evidence>
<dbReference type="EMBL" id="CP051672">
    <property type="protein sequence ID" value="QJE29389.1"/>
    <property type="molecule type" value="Genomic_DNA"/>
</dbReference>
<sequence length="168" mass="19109">MKIEQGYTKAQMTWLMMLRLFIGWHFMYEGLVKIMNPKWTSLPYLLDSKGPAASFFIKLTQDDSLMTTINFLNEWALLLIGLGLTLGCLYRLSSVGGMILLAMYTLSHPSFVGASYMMPFEGSYLWIDKNLVEFAALGLMCVFPTSQIIGFDRVLGRVCPILHKLKFI</sequence>
<dbReference type="AlphaFoldDB" id="A0A173TW45"/>
<evidence type="ECO:0000313" key="16">
    <source>
        <dbReference type="EMBL" id="MSB72620.1"/>
    </source>
</evidence>
<dbReference type="Proteomes" id="UP001198806">
    <property type="component" value="Unassembled WGS sequence"/>
</dbReference>
<protein>
    <submittedName>
        <fullName evidence="6 8">DoxX</fullName>
    </submittedName>
    <submittedName>
        <fullName evidence="17">DoxX subfamily</fullName>
    </submittedName>
</protein>
<dbReference type="EMBL" id="JAQMPX010000063">
    <property type="protein sequence ID" value="MDB9138559.1"/>
    <property type="molecule type" value="Genomic_DNA"/>
</dbReference>
<dbReference type="Pfam" id="PF07681">
    <property type="entry name" value="DoxX"/>
    <property type="match status" value="1"/>
</dbReference>
<dbReference type="EMBL" id="WKMW01000014">
    <property type="protein sequence ID" value="MRY85364.1"/>
    <property type="molecule type" value="Genomic_DNA"/>
</dbReference>
<evidence type="ECO:0000313" key="24">
    <source>
        <dbReference type="Proteomes" id="UP000195950"/>
    </source>
</evidence>
<organism evidence="6 23">
    <name type="scientific">Parabacteroides distasonis</name>
    <dbReference type="NCBI Taxonomy" id="823"/>
    <lineage>
        <taxon>Bacteria</taxon>
        <taxon>Pseudomonadati</taxon>
        <taxon>Bacteroidota</taxon>
        <taxon>Bacteroidia</taxon>
        <taxon>Bacteroidales</taxon>
        <taxon>Tannerellaceae</taxon>
        <taxon>Parabacteroides</taxon>
    </lineage>
</organism>
<dbReference type="EMBL" id="CP120353">
    <property type="protein sequence ID" value="WET63035.1"/>
    <property type="molecule type" value="Genomic_DNA"/>
</dbReference>
<evidence type="ECO:0000313" key="9">
    <source>
        <dbReference type="EMBL" id="MDB9004764.1"/>
    </source>
</evidence>
<keyword evidence="2 5" id="KW-0812">Transmembrane</keyword>
<reference evidence="22 23" key="1">
    <citation type="submission" date="2015-09" db="EMBL/GenBank/DDBJ databases">
        <authorList>
            <consortium name="Pathogen Informatics"/>
        </authorList>
    </citation>
    <scope>NUCLEOTIDE SEQUENCE [LARGE SCALE GENOMIC DNA]</scope>
    <source>
        <strain evidence="6 23">2789STDY5608872</strain>
        <strain evidence="7 22">2789STDY5834948</strain>
    </source>
</reference>
<evidence type="ECO:0000313" key="30">
    <source>
        <dbReference type="Proteomes" id="UP000450599"/>
    </source>
</evidence>
<dbReference type="Proteomes" id="UP000315827">
    <property type="component" value="Unassembled WGS sequence"/>
</dbReference>
<reference evidence="20 26" key="6">
    <citation type="submission" date="2019-07" db="EMBL/GenBank/DDBJ databases">
        <title>Genome sequencing of Parabacteroides distasonis iSURF_7.</title>
        <authorList>
            <person name="Degefu H.N."/>
            <person name="Ruoff K.L."/>
            <person name="Price C.E."/>
            <person name="Valls R.A."/>
            <person name="O'Toole G.A."/>
        </authorList>
    </citation>
    <scope>NUCLEOTIDE SEQUENCE [LARGE SCALE GENOMIC DNA]</scope>
    <source>
        <strain evidence="20 26">CFPLTA003_1B</strain>
    </source>
</reference>
<reference evidence="18 33" key="7">
    <citation type="submission" date="2020-04" db="EMBL/GenBank/DDBJ databases">
        <title>Complete Genomes and Methylome analysis of CBBP consortium that reverse antibiotic-induced susceptibility to vancomycin-resistant Enterococcus faecium infection.</title>
        <authorList>
            <person name="Fomenkov A."/>
            <person name="Zhang Z."/>
            <person name="Pamer E."/>
            <person name="Roberts R.J."/>
        </authorList>
    </citation>
    <scope>NUCLEOTIDE SEQUENCE [LARGE SCALE GENOMIC DNA]</scope>
    <source>
        <strain evidence="33">CBBP</strain>
        <strain evidence="18">CBBP-1</strain>
    </source>
</reference>
<proteinExistence type="predicted"/>
<evidence type="ECO:0000313" key="14">
    <source>
        <dbReference type="EMBL" id="MRZ52555.1"/>
    </source>
</evidence>
<dbReference type="EMBL" id="WKMC01000022">
    <property type="protein sequence ID" value="MRZ52555.1"/>
    <property type="molecule type" value="Genomic_DNA"/>
</dbReference>
<dbReference type="EMBL" id="JAJCNI010000044">
    <property type="protein sequence ID" value="MCB6520255.1"/>
    <property type="molecule type" value="Genomic_DNA"/>
</dbReference>
<evidence type="ECO:0000313" key="26">
    <source>
        <dbReference type="Proteomes" id="UP000315827"/>
    </source>
</evidence>
<comment type="subcellular location">
    <subcellularLocation>
        <location evidence="1">Membrane</location>
        <topology evidence="1">Multi-pass membrane protein</topology>
    </subcellularLocation>
</comment>
<keyword evidence="3 5" id="KW-1133">Transmembrane helix</keyword>
<evidence type="ECO:0000313" key="21">
    <source>
        <dbReference type="EMBL" id="WET63035.1"/>
    </source>
</evidence>
<reference evidence="19 25" key="4">
    <citation type="submission" date="2018-08" db="EMBL/GenBank/DDBJ databases">
        <title>A genome reference for cultivated species of the human gut microbiota.</title>
        <authorList>
            <person name="Zou Y."/>
            <person name="Xue W."/>
            <person name="Luo G."/>
        </authorList>
    </citation>
    <scope>NUCLEOTIDE SEQUENCE [LARGE SCALE GENOMIC DNA]</scope>
    <source>
        <strain evidence="19 25">AM30-4</strain>
    </source>
</reference>
<accession>A0A173TW45</accession>
<dbReference type="Proteomes" id="UP001210126">
    <property type="component" value="Unassembled WGS sequence"/>
</dbReference>
<dbReference type="Proteomes" id="UP001221009">
    <property type="component" value="Chromosome"/>
</dbReference>
<evidence type="ECO:0000313" key="17">
    <source>
        <dbReference type="EMBL" id="OUP19990.1"/>
    </source>
</evidence>
<dbReference type="EMBL" id="VOHW01000008">
    <property type="protein sequence ID" value="TWV60681.1"/>
    <property type="molecule type" value="Genomic_DNA"/>
</dbReference>
<dbReference type="EMBL" id="CYXP01000003">
    <property type="protein sequence ID" value="CUN06065.1"/>
    <property type="molecule type" value="Genomic_DNA"/>
</dbReference>
<evidence type="ECO:0000313" key="19">
    <source>
        <dbReference type="EMBL" id="RHD75067.1"/>
    </source>
</evidence>
<evidence type="ECO:0000256" key="2">
    <source>
        <dbReference type="ARBA" id="ARBA00022692"/>
    </source>
</evidence>
<evidence type="ECO:0000313" key="13">
    <source>
        <dbReference type="EMBL" id="MRZ06492.1"/>
    </source>
</evidence>
<evidence type="ECO:0000313" key="29">
    <source>
        <dbReference type="Proteomes" id="UP000441609"/>
    </source>
</evidence>
<dbReference type="GeneID" id="93522648"/>
<evidence type="ECO:0000313" key="18">
    <source>
        <dbReference type="EMBL" id="QJE29389.1"/>
    </source>
</evidence>
<dbReference type="Proteomes" id="UP000095591">
    <property type="component" value="Unassembled WGS sequence"/>
</dbReference>
<evidence type="ECO:0000313" key="10">
    <source>
        <dbReference type="EMBL" id="MDB9138559.1"/>
    </source>
</evidence>
<evidence type="ECO:0000313" key="27">
    <source>
        <dbReference type="Proteomes" id="UP000432516"/>
    </source>
</evidence>
<gene>
    <name evidence="17" type="ORF">B5F32_07330</name>
    <name evidence="19" type="ORF">DW782_10395</name>
    <name evidence="6" type="ORF">ERS852429_01760</name>
    <name evidence="7" type="ORF">ERS852560_01066</name>
    <name evidence="20" type="ORF">FSA05_13440</name>
    <name evidence="13" type="ORF">GKD54_09725</name>
    <name evidence="12" type="ORF">GKD58_14060</name>
    <name evidence="11" type="ORF">GKD59_06300</name>
    <name evidence="14" type="ORF">GKD66_20505</name>
    <name evidence="15" type="ORF">GKD68_07645</name>
    <name evidence="16" type="ORF">GKD70_04830</name>
    <name evidence="18" type="ORF">HHO38_14180</name>
    <name evidence="8" type="ORF">LI194_20970</name>
    <name evidence="21" type="ORF">P2T59_15165</name>
    <name evidence="9" type="ORF">PN599_07100</name>
    <name evidence="10" type="ORF">PN612_08555</name>
</gene>
<feature type="transmembrane region" description="Helical" evidence="5">
    <location>
        <begin position="75"/>
        <end position="92"/>
    </location>
</feature>
<dbReference type="Proteomes" id="UP000195950">
    <property type="component" value="Unassembled WGS sequence"/>
</dbReference>
<dbReference type="EMBL" id="NFJX01000005">
    <property type="protein sequence ID" value="OUP19990.1"/>
    <property type="molecule type" value="Genomic_DNA"/>
</dbReference>
<feature type="transmembrane region" description="Helical" evidence="5">
    <location>
        <begin position="131"/>
        <end position="151"/>
    </location>
</feature>
<reference evidence="8" key="8">
    <citation type="submission" date="2021-10" db="EMBL/GenBank/DDBJ databases">
        <title>Collection of gut derived symbiotic bacterial strains cultured from healthy donors.</title>
        <authorList>
            <person name="Lin H."/>
            <person name="Littmann E."/>
            <person name="Kohout C."/>
            <person name="Pamer E.G."/>
        </authorList>
    </citation>
    <scope>NUCLEOTIDE SEQUENCE</scope>
    <source>
        <strain evidence="8">DFI.2.94</strain>
    </source>
</reference>
<evidence type="ECO:0000313" key="31">
    <source>
        <dbReference type="Proteomes" id="UP000463337"/>
    </source>
</evidence>
<keyword evidence="4 5" id="KW-0472">Membrane</keyword>
<reference evidence="17" key="3">
    <citation type="journal article" date="2018" name="BMC Genomics">
        <title>Whole genome sequencing and function prediction of 133 gut anaerobes isolated from chicken caecum in pure cultures.</title>
        <authorList>
            <person name="Medvecky M."/>
            <person name="Cejkova D."/>
            <person name="Polansky O."/>
            <person name="Karasova D."/>
            <person name="Kubasova T."/>
            <person name="Cizek A."/>
            <person name="Rychlik I."/>
        </authorList>
    </citation>
    <scope>NUCLEOTIDE SEQUENCE</scope>
    <source>
        <strain evidence="17">An199</strain>
    </source>
</reference>
<dbReference type="EMBL" id="WKMX01000008">
    <property type="protein sequence ID" value="MRZ06492.1"/>
    <property type="molecule type" value="Genomic_DNA"/>
</dbReference>
<dbReference type="EMBL" id="WKMO01000003">
    <property type="protein sequence ID" value="MSB72620.1"/>
    <property type="molecule type" value="Genomic_DNA"/>
</dbReference>
<dbReference type="InterPro" id="IPR032808">
    <property type="entry name" value="DoxX"/>
</dbReference>
<evidence type="ECO:0000313" key="28">
    <source>
        <dbReference type="Proteomes" id="UP000441358"/>
    </source>
</evidence>
<reference evidence="21" key="10">
    <citation type="submission" date="2023-03" db="EMBL/GenBank/DDBJ databases">
        <title>Parabacteroides distasonis, a bacteria resistant against UC.</title>
        <authorList>
            <person name="Dai W."/>
        </authorList>
    </citation>
    <scope>NUCLEOTIDE SEQUENCE</scope>
    <source>
        <strain evidence="21">F1-28</strain>
    </source>
</reference>
<feature type="transmembrane region" description="Helical" evidence="5">
    <location>
        <begin position="12"/>
        <end position="28"/>
    </location>
</feature>
<evidence type="ECO:0000313" key="20">
    <source>
        <dbReference type="EMBL" id="TWV60681.1"/>
    </source>
</evidence>
<evidence type="ECO:0000313" key="8">
    <source>
        <dbReference type="EMBL" id="MCB6520255.1"/>
    </source>
</evidence>
<dbReference type="Proteomes" id="UP001211522">
    <property type="component" value="Unassembled WGS sequence"/>
</dbReference>
<dbReference type="Proteomes" id="UP000432516">
    <property type="component" value="Unassembled WGS sequence"/>
</dbReference>
<reference evidence="24" key="2">
    <citation type="submission" date="2017-04" db="EMBL/GenBank/DDBJ databases">
        <title>Function of individual gut microbiota members based on whole genome sequencing of pure cultures obtained from chicken caecum.</title>
        <authorList>
            <person name="Medvecky M."/>
            <person name="Cejkova D."/>
            <person name="Polansky O."/>
            <person name="Karasova D."/>
            <person name="Kubasova T."/>
            <person name="Cizek A."/>
            <person name="Rychlik I."/>
        </authorList>
    </citation>
    <scope>NUCLEOTIDE SEQUENCE [LARGE SCALE GENOMIC DNA]</scope>
    <source>
        <strain evidence="24">An199</strain>
    </source>
</reference>
<reference evidence="9" key="9">
    <citation type="submission" date="2023-01" db="EMBL/GenBank/DDBJ databases">
        <title>Human gut microbiome strain richness.</title>
        <authorList>
            <person name="Chen-Liaw A."/>
        </authorList>
    </citation>
    <scope>NUCLEOTIDE SEQUENCE</scope>
    <source>
        <strain evidence="10">D35st1_E5_D35t1_190705</strain>
        <strain evidence="9">RTP21484st1_E5_RTP21484_190118</strain>
    </source>
</reference>
<dbReference type="Proteomes" id="UP000441609">
    <property type="component" value="Unassembled WGS sequence"/>
</dbReference>
<evidence type="ECO:0000313" key="7">
    <source>
        <dbReference type="EMBL" id="CUP95906.1"/>
    </source>
</evidence>
<dbReference type="EMBL" id="JAQMPJ010000004">
    <property type="protein sequence ID" value="MDB9004764.1"/>
    <property type="molecule type" value="Genomic_DNA"/>
</dbReference>
<evidence type="ECO:0000256" key="4">
    <source>
        <dbReference type="ARBA" id="ARBA00023136"/>
    </source>
</evidence>
<dbReference type="EMBL" id="WKLT01000004">
    <property type="protein sequence ID" value="MRY57528.1"/>
    <property type="molecule type" value="Genomic_DNA"/>
</dbReference>
<dbReference type="OrthoDB" id="1429638at2"/>
<evidence type="ECO:0000313" key="6">
    <source>
        <dbReference type="EMBL" id="CUN06065.1"/>
    </source>
</evidence>
<evidence type="ECO:0000313" key="15">
    <source>
        <dbReference type="EMBL" id="MRZ54625.1"/>
    </source>
</evidence>
<dbReference type="Proteomes" id="UP000441358">
    <property type="component" value="Unassembled WGS sequence"/>
</dbReference>
<dbReference type="GO" id="GO:0016020">
    <property type="term" value="C:membrane"/>
    <property type="evidence" value="ECO:0007669"/>
    <property type="project" value="UniProtKB-SubCell"/>
</dbReference>
<evidence type="ECO:0000256" key="1">
    <source>
        <dbReference type="ARBA" id="ARBA00004141"/>
    </source>
</evidence>
<dbReference type="Proteomes" id="UP000471216">
    <property type="component" value="Unassembled WGS sequence"/>
</dbReference>
<evidence type="ECO:0000313" key="11">
    <source>
        <dbReference type="EMBL" id="MRY57528.1"/>
    </source>
</evidence>
<feature type="transmembrane region" description="Helical" evidence="5">
    <location>
        <begin position="99"/>
        <end position="119"/>
    </location>
</feature>
<evidence type="ECO:0000256" key="5">
    <source>
        <dbReference type="SAM" id="Phobius"/>
    </source>
</evidence>
<dbReference type="Proteomes" id="UP000284660">
    <property type="component" value="Unassembled WGS sequence"/>
</dbReference>
<dbReference type="EMBL" id="QSJN01000005">
    <property type="protein sequence ID" value="RHD75067.1"/>
    <property type="molecule type" value="Genomic_DNA"/>
</dbReference>
<dbReference type="Proteomes" id="UP000501982">
    <property type="component" value="Chromosome"/>
</dbReference>